<evidence type="ECO:0000313" key="2">
    <source>
        <dbReference type="Proteomes" id="UP001222027"/>
    </source>
</evidence>
<dbReference type="AlphaFoldDB" id="A0AAV8QBG7"/>
<name>A0AAV8QBG7_ENSVE</name>
<comment type="caution">
    <text evidence="1">The sequence shown here is derived from an EMBL/GenBank/DDBJ whole genome shotgun (WGS) entry which is preliminary data.</text>
</comment>
<protein>
    <recommendedName>
        <fullName evidence="3">SET domain-containing protein</fullName>
    </recommendedName>
</protein>
<dbReference type="EMBL" id="JAQQAF010000007">
    <property type="protein sequence ID" value="KAJ8470653.1"/>
    <property type="molecule type" value="Genomic_DNA"/>
</dbReference>
<evidence type="ECO:0000313" key="1">
    <source>
        <dbReference type="EMBL" id="KAJ8470653.1"/>
    </source>
</evidence>
<dbReference type="InterPro" id="IPR050600">
    <property type="entry name" value="SETD3_SETD6_MTase"/>
</dbReference>
<accession>A0AAV8QBG7</accession>
<gene>
    <name evidence="1" type="ORF">OPV22_024996</name>
</gene>
<dbReference type="GO" id="GO:0016279">
    <property type="term" value="F:protein-lysine N-methyltransferase activity"/>
    <property type="evidence" value="ECO:0007669"/>
    <property type="project" value="TreeGrafter"/>
</dbReference>
<organism evidence="1 2">
    <name type="scientific">Ensete ventricosum</name>
    <name type="common">Abyssinian banana</name>
    <name type="synonym">Musa ensete</name>
    <dbReference type="NCBI Taxonomy" id="4639"/>
    <lineage>
        <taxon>Eukaryota</taxon>
        <taxon>Viridiplantae</taxon>
        <taxon>Streptophyta</taxon>
        <taxon>Embryophyta</taxon>
        <taxon>Tracheophyta</taxon>
        <taxon>Spermatophyta</taxon>
        <taxon>Magnoliopsida</taxon>
        <taxon>Liliopsida</taxon>
        <taxon>Zingiberales</taxon>
        <taxon>Musaceae</taxon>
        <taxon>Ensete</taxon>
    </lineage>
</organism>
<evidence type="ECO:0008006" key="3">
    <source>
        <dbReference type="Google" id="ProtNLM"/>
    </source>
</evidence>
<keyword evidence="2" id="KW-1185">Reference proteome</keyword>
<dbReference type="InterPro" id="IPR046341">
    <property type="entry name" value="SET_dom_sf"/>
</dbReference>
<dbReference type="Gene3D" id="3.90.1410.10">
    <property type="entry name" value="set domain protein methyltransferase, domain 1"/>
    <property type="match status" value="1"/>
</dbReference>
<sequence length="689" mass="76708">MAASDPRQQEAKLHCFLQWLQANGAELRGCSIRYCGPDKGFGVFTTTGNNGDGVVMVVPLDLAITPMRVLQDQLVGPRCRALFEEGDVDDRFLMMIFLMVERMLPNSVWKPYLDLLPSTFESTLWFTEDELAELRGTTLYQATLVQQKQLRDLFNDKVKGLVEELLQTDRDSDRTIEVQFEDFLWANCIFWTRALNIPFPRSYVFPESLDEQGKSSLSCSSEVDATVTGNSGETSIHSLNVKSEDHVMVDNTAEGTFKLASAETVWVEGLVPGIDFCNHGLKAAATWEVDSTGAVTGVPASMYLILADQHNFEVGKEICISYGNKGNEELLYLYGFVVDNNPDDYLMVHYPIGALKSVSSSDSKAGLLEAQKAELRCLLPKSLLDHGFFSERNEHSKKSLVSQSYNYSWSGQRKVPSYLSELVFPQEFLMALRTIAMQEHELRQVVSLLEELGASGEEKQASDKDIQAAIWEVCGDYGALELLVELLRMKMTELEEGSGTEGHDDEILTNFSITELEDIERSKRTSEGESMSRTRWSCVPYGFVIESVGLEPRQPTATKPRVLSRTGSKPLSASAGRVFLHGRRVTSCDLLSLCHRNEGVDLLRDERVAVGLSLLVDQSFSTFFVAVSKISGLDALSLPMPSEDRPDATLIGETKKLTGSQISLLQTWKARGRGNEVESSLRLLTLFLP</sequence>
<proteinExistence type="predicted"/>
<dbReference type="SUPFAM" id="SSF82199">
    <property type="entry name" value="SET domain"/>
    <property type="match status" value="1"/>
</dbReference>
<reference evidence="1 2" key="1">
    <citation type="submission" date="2022-12" db="EMBL/GenBank/DDBJ databases">
        <title>Chromosome-scale assembly of the Ensete ventricosum genome.</title>
        <authorList>
            <person name="Dussert Y."/>
            <person name="Stocks J."/>
            <person name="Wendawek A."/>
            <person name="Woldeyes F."/>
            <person name="Nichols R.A."/>
            <person name="Borrell J.S."/>
        </authorList>
    </citation>
    <scope>NUCLEOTIDE SEQUENCE [LARGE SCALE GENOMIC DNA]</scope>
    <source>
        <strain evidence="2">cv. Maze</strain>
        <tissue evidence="1">Seeds</tissue>
    </source>
</reference>
<dbReference type="PANTHER" id="PTHR13271:SF55">
    <property type="entry name" value="SET DOMAIN-CONTAINING PROTEIN"/>
    <property type="match status" value="1"/>
</dbReference>
<dbReference type="PANTHER" id="PTHR13271">
    <property type="entry name" value="UNCHARACTERIZED PUTATIVE METHYLTRANSFERASE"/>
    <property type="match status" value="1"/>
</dbReference>
<dbReference type="Proteomes" id="UP001222027">
    <property type="component" value="Unassembled WGS sequence"/>
</dbReference>